<feature type="site" description="Transition state stabilizer" evidence="16">
    <location>
        <position position="2317"/>
    </location>
</feature>
<dbReference type="Pfam" id="PF01433">
    <property type="entry name" value="Peptidase_M1"/>
    <property type="match status" value="3"/>
</dbReference>
<dbReference type="InterPro" id="IPR001930">
    <property type="entry name" value="Peptidase_M1"/>
</dbReference>
<feature type="domain" description="Peptidase M1 membrane alanine aminopeptidase" evidence="18">
    <location>
        <begin position="1249"/>
        <end position="1476"/>
    </location>
</feature>
<dbReference type="Proteomes" id="UP000838878">
    <property type="component" value="Chromosome 5"/>
</dbReference>
<evidence type="ECO:0000256" key="7">
    <source>
        <dbReference type="ARBA" id="ARBA00022729"/>
    </source>
</evidence>
<feature type="domain" description="Aminopeptidase N-like N-terminal" evidence="20">
    <location>
        <begin position="54"/>
        <end position="250"/>
    </location>
</feature>
<keyword evidence="22" id="KW-1185">Reference proteome</keyword>
<evidence type="ECO:0000256" key="11">
    <source>
        <dbReference type="ARBA" id="ARBA00023136"/>
    </source>
</evidence>
<feature type="active site" description="Proton acceptor" evidence="14">
    <location>
        <position position="2231"/>
    </location>
</feature>
<dbReference type="GO" id="GO:0070006">
    <property type="term" value="F:metalloaminopeptidase activity"/>
    <property type="evidence" value="ECO:0007669"/>
    <property type="project" value="TreeGrafter"/>
</dbReference>
<dbReference type="Gene3D" id="1.25.50.20">
    <property type="match status" value="3"/>
</dbReference>
<dbReference type="SUPFAM" id="SSF55486">
    <property type="entry name" value="Metalloproteases ('zincins'), catalytic domain"/>
    <property type="match status" value="3"/>
</dbReference>
<dbReference type="InterPro" id="IPR045357">
    <property type="entry name" value="Aminopeptidase_N-like_N"/>
</dbReference>
<feature type="domain" description="Peptidase M1 membrane alanine aminopeptidase" evidence="18">
    <location>
        <begin position="287"/>
        <end position="507"/>
    </location>
</feature>
<dbReference type="GO" id="GO:0005886">
    <property type="term" value="C:plasma membrane"/>
    <property type="evidence" value="ECO:0007669"/>
    <property type="project" value="UniProtKB-SubCell"/>
</dbReference>
<keyword evidence="12" id="KW-0325">Glycoprotein</keyword>
<evidence type="ECO:0000256" key="2">
    <source>
        <dbReference type="ARBA" id="ARBA00010136"/>
    </source>
</evidence>
<dbReference type="OrthoDB" id="10031169at2759"/>
<reference evidence="21" key="1">
    <citation type="submission" date="2021-12" db="EMBL/GenBank/DDBJ databases">
        <authorList>
            <person name="Martin H S."/>
        </authorList>
    </citation>
    <scope>NUCLEOTIDE SEQUENCE</scope>
</reference>
<dbReference type="SUPFAM" id="SSF63737">
    <property type="entry name" value="Leukotriene A4 hydrolase N-terminal domain"/>
    <property type="match status" value="3"/>
</dbReference>
<organism evidence="21 22">
    <name type="scientific">Brenthis ino</name>
    <name type="common">lesser marbled fritillary</name>
    <dbReference type="NCBI Taxonomy" id="405034"/>
    <lineage>
        <taxon>Eukaryota</taxon>
        <taxon>Metazoa</taxon>
        <taxon>Ecdysozoa</taxon>
        <taxon>Arthropoda</taxon>
        <taxon>Hexapoda</taxon>
        <taxon>Insecta</taxon>
        <taxon>Pterygota</taxon>
        <taxon>Neoptera</taxon>
        <taxon>Endopterygota</taxon>
        <taxon>Lepidoptera</taxon>
        <taxon>Glossata</taxon>
        <taxon>Ditrysia</taxon>
        <taxon>Papilionoidea</taxon>
        <taxon>Nymphalidae</taxon>
        <taxon>Heliconiinae</taxon>
        <taxon>Argynnini</taxon>
        <taxon>Brenthis</taxon>
    </lineage>
</organism>
<evidence type="ECO:0000259" key="18">
    <source>
        <dbReference type="Pfam" id="PF01433"/>
    </source>
</evidence>
<keyword evidence="13" id="KW-0449">Lipoprotein</keyword>
<feature type="signal peptide" evidence="17">
    <location>
        <begin position="1"/>
        <end position="18"/>
    </location>
</feature>
<protein>
    <recommendedName>
        <fullName evidence="23">Aminopeptidase N</fullName>
    </recommendedName>
</protein>
<dbReference type="GO" id="GO:0098552">
    <property type="term" value="C:side of membrane"/>
    <property type="evidence" value="ECO:0007669"/>
    <property type="project" value="UniProtKB-KW"/>
</dbReference>
<dbReference type="Gene3D" id="2.60.40.1910">
    <property type="match status" value="3"/>
</dbReference>
<evidence type="ECO:0000256" key="1">
    <source>
        <dbReference type="ARBA" id="ARBA00004609"/>
    </source>
</evidence>
<dbReference type="GO" id="GO:0005615">
    <property type="term" value="C:extracellular space"/>
    <property type="evidence" value="ECO:0007669"/>
    <property type="project" value="TreeGrafter"/>
</dbReference>
<feature type="domain" description="Aminopeptidase N-like N-terminal" evidence="20">
    <location>
        <begin position="1926"/>
        <end position="2119"/>
    </location>
</feature>
<keyword evidence="11" id="KW-0472">Membrane</keyword>
<accession>A0A8J9YGL7</accession>
<evidence type="ECO:0008006" key="23">
    <source>
        <dbReference type="Google" id="ProtNLM"/>
    </source>
</evidence>
<evidence type="ECO:0000256" key="4">
    <source>
        <dbReference type="ARBA" id="ARBA00022622"/>
    </source>
</evidence>
<keyword evidence="6 15" id="KW-0479">Metal-binding</keyword>
<dbReference type="GO" id="GO:0006508">
    <property type="term" value="P:proteolysis"/>
    <property type="evidence" value="ECO:0007669"/>
    <property type="project" value="UniProtKB-KW"/>
</dbReference>
<dbReference type="Pfam" id="PF17900">
    <property type="entry name" value="Peptidase_M1_N"/>
    <property type="match status" value="3"/>
</dbReference>
<feature type="binding site" evidence="15">
    <location>
        <position position="2253"/>
    </location>
    <ligand>
        <name>Zn(2+)</name>
        <dbReference type="ChEBI" id="CHEBI:29105"/>
        <note>catalytic</note>
    </ligand>
</feature>
<dbReference type="GO" id="GO:0042277">
    <property type="term" value="F:peptide binding"/>
    <property type="evidence" value="ECO:0007669"/>
    <property type="project" value="TreeGrafter"/>
</dbReference>
<comment type="subcellular location">
    <subcellularLocation>
        <location evidence="1">Cell membrane</location>
        <topology evidence="1">Lipid-anchor</topology>
        <topology evidence="1">GPI-anchor</topology>
    </subcellularLocation>
</comment>
<sequence length="2825" mass="322697">MSWIFLCIGLAVLTSVRADNPLWISEIEEFSDISDRIVSRNADSVYRLPQNVVPLEYDIYIDLYFAEAVDRPFSFDGRASIIIQATEANVQSIVLHSNVDMINSVKLTADNGDEVLLNENESFTLEPQYHFLKINLQQPLAEEQNYTLFINYTNTMNEGPMKRGVWKGWYIDDDGVERIYAATHFQPYSARQAFPCWDEPLFKAVFKLHLSKPSGYSGTFSNTGIERSENIENDRVRDHFSATPVMSSYLVTFLVSETFQAIASNTSFTPAIRVIGRSNTAGLGDHALDLAVKMTEYFDDYFKIPYSSLHPNLLNDHISSPDWASAGTENWGMVSYRDKNVYNVYRELYLIIDPRETIMSVEQYSATLVSHELAHKWFGNLITCYWWSNTWINEAFASYFGYIAAHEMFPRYELNEHFVSRYTKNSLSFDSGVSTVPLNHDVNTPAQVTGHFGTISYSKGAAFLRMLVSMITPETFQKACQYFLRDNPYKATDQYDLFKAFAQAIEEDRSLTEYSNFNFTEFYRIWVNEAGYPLLTVEVDYTNGEMTLTQERFFLSSTASPTDQIYPIPITYTTKSNPDFTTIRPKYMFTSKNAVLQKEIAEEWVIFNVQHYGHYRVNYDVKTWNLISQALLDDPESIHYLNRAQIVDDVFALMRSQKITYSFGFRIIRFLRYEVNYHVWNSAITGYNWLRNRLRHLPESQATFDSYLLSYMENVIQAVGYEPESDETVTVSLLRQEILHLACTLGHDICNQDSENKFIAMKNESTWVDPRIRRHVYMAGLRHGGVEDFEFLLNRLTSSNFANDQLEILRGLAATRDSTLLMRYLELTLSNSVRSHDKVNSFNYALLGNRENAYTVLQFVKSNIDAMRRAYVEDAPANPVHSALSNLAAYLEEDALVEYESWLRSTQSNTLQFNTAISAIQSARNNMAWGTANADTILSAARDGATSVIISTVLLSVMAIFAINDQNSTMTALLKLVSLVVLIALVKSDFPIDIEEQVLRSNEGDENYRLPEDLDPIHITAEITPYFEAEGNKEAFTFDGVVSLIVRAKSNISSLIIHENVKDIVSVFLVNESNAEVRLKPGNEFERISEYHFLKVNLDDGLVLTPNHVYTLTVVYVGNINETPLSRGVFRGSYKDSDGKIHWYAATHLQPTNSRQAFPCLDEPGFKSTFDIIINRPEHFTETFSNMAIKEQMTIGNRRREIFHTTPRMSAYLVTFHISEDFRVIANNNNNTASYRILARPNAQGQGQYALEVGVPLTTWLSDYLNIEYYKMDENIKNDQIACPDWASGATENWGLVSYRELRLLYEEGQTNALDKMSIGTITAHELAHKWFGNLITARWWDNVWINEGFASYFEYFAMDGVDPSMELNDQFIIRYLQSALTSDASAATRALQHTVNSPAQVTGHFSGISYTKGASMLLMLKHFLGEPTFKKALNYFLLDRSFEYAHPQDLYNAFAKALEEDKTVDTDIARFMRYWVEEPGYPLLNVNQNMDTGVISLSQSRFFISPSTQPTDQVWPLPLTFTTGNNPDWNNLTPSHVMWDKTMEIQKEPGQEWVIFNIQQKGIYRVNYDTRTWEMIADTLNNNGSSIHHLNKAQIVSDVFALMRSEHISYELGFKVLDFLKEDTNYYAWFPAISGFTWIRERFIHLPETLKEFDEILYKFLDAVVSDLGYDVQSGEPFTRTLHRFHILAFACEIGHEGCVNNAITKFNALMTNQNSVDPNLRRHVFCRGVLNGGYDAWKFIYERRLNSNNQADEVAMLRSLGCTTDENAIQEYLEMILSDDVKAQDSANALTFLFMGNRGNARVALPFFKEKVEEIRKKVALPTWFDSVLSNLASYMEEEGLADMEEWLRANQGTIPNFQVGLNAISSRRTVMQWGRDNAESILRAARINTTVMLRQTFQLMVICGLIGSVYLDTNYRLNTSITPSSYAITITPYFDTEDSRAFTFDGEVLITFTTDKNINKIKLHSQDLIFNASTIFLNSETGSVNLNSTNPLEYEELYTFTHINLENDITPGVEYTLRIVYTGPIRTDLNGFYRNYYIENGVKKWLGATQMEPTHARKVFPCFDEPELKAVFILTIDRPKDYQPSLANTKLQSKMELTNGYIREIFYPTPKMSTYLVAFLVSEMEAGRSVTNGTNEFAVYSRPEAKNQSEYAFDFGLRVVQALGDYFGIDYYSTNVYLKLDHIALPNFRAGAMENWGLVKYRESLLLYVPEESTPYYKYRVAQIVAHETTHMWFGNLVTCHWWSNTWLNEGFANYFQDYITAMIEPDVGAGDMLVIGSVHVAYTADEDPESPAITNNDVNSPAEISGHFGTITYQKAGSVIRMIHHLIGDEAFKYGLNAYLTENQFESGYPDKMYSALSKGVANYGSMSDYAGYDLTGVMSSWISQSGHPVLNVAVNYENSTIELNQKRFYINSSHSSDEIYKIPITYTLNSALNFENTKPAFIMDNKSYVLNIQEIKENHSWPIFNIQESGFYRVNYDSMTWQHISEYLKSSQREKIHHLNRAKIVNDLFALFQADVVKFDLLNNVLHFLENETEYAVWYAAINGLKNLRNHYLGSDTLSLVDEFALHLMDNIISNLGYEVRSSDDFSILSTRMLVLEFACKLGHEGCLKNTLALYRDFKDNGKWIQPSLRPVSYCTGLRFGTGEDYDFLKKRMSTTNVANEARIIGDILGCTSDKNKLNSYLVSMLEENSPIQEQDLTVPLASVLSNYTNVNVVLESFQRNVSLWHSIYPSMDSILSTIASALHTQEDFEKFESLLSSCSECNEQAVTSARTALAKAMKVTDWAEEHKSDILSNLRSDATMVSASFLVLVAGVITLVNGF</sequence>
<evidence type="ECO:0000313" key="21">
    <source>
        <dbReference type="EMBL" id="CAH0725371.1"/>
    </source>
</evidence>
<dbReference type="InterPro" id="IPR050344">
    <property type="entry name" value="Peptidase_M1_aminopeptidases"/>
</dbReference>
<evidence type="ECO:0000256" key="17">
    <source>
        <dbReference type="SAM" id="SignalP"/>
    </source>
</evidence>
<dbReference type="EMBL" id="OV170225">
    <property type="protein sequence ID" value="CAH0725371.1"/>
    <property type="molecule type" value="Genomic_DNA"/>
</dbReference>
<keyword evidence="10" id="KW-0482">Metalloprotease</keyword>
<evidence type="ECO:0000259" key="19">
    <source>
        <dbReference type="Pfam" id="PF11838"/>
    </source>
</evidence>
<feature type="domain" description="ERAP1-like C-terminal" evidence="19">
    <location>
        <begin position="604"/>
        <end position="912"/>
    </location>
</feature>
<dbReference type="FunFam" id="2.60.40.1730:FF:000013">
    <property type="entry name" value="Aminopeptidase"/>
    <property type="match status" value="1"/>
</dbReference>
<dbReference type="InterPro" id="IPR014782">
    <property type="entry name" value="Peptidase_M1_dom"/>
</dbReference>
<keyword evidence="5" id="KW-0645">Protease</keyword>
<evidence type="ECO:0000256" key="9">
    <source>
        <dbReference type="ARBA" id="ARBA00022833"/>
    </source>
</evidence>
<dbReference type="Gene3D" id="2.60.40.1730">
    <property type="entry name" value="tricorn interacting facor f3 domain"/>
    <property type="match status" value="3"/>
</dbReference>
<evidence type="ECO:0000256" key="14">
    <source>
        <dbReference type="PIRSR" id="PIRSR634016-1"/>
    </source>
</evidence>
<dbReference type="PANTHER" id="PTHR11533:SF301">
    <property type="entry name" value="AMINOPEPTIDASE"/>
    <property type="match status" value="1"/>
</dbReference>
<dbReference type="FunFam" id="1.10.390.10:FF:000019">
    <property type="entry name" value="Aminopeptidase"/>
    <property type="match status" value="2"/>
</dbReference>
<evidence type="ECO:0000256" key="10">
    <source>
        <dbReference type="ARBA" id="ARBA00023049"/>
    </source>
</evidence>
<evidence type="ECO:0000256" key="13">
    <source>
        <dbReference type="ARBA" id="ARBA00023288"/>
    </source>
</evidence>
<evidence type="ECO:0000256" key="8">
    <source>
        <dbReference type="ARBA" id="ARBA00022801"/>
    </source>
</evidence>
<keyword evidence="4" id="KW-0336">GPI-anchor</keyword>
<gene>
    <name evidence="21" type="ORF">BINO364_LOCUS10959</name>
</gene>
<comment type="cofactor">
    <cofactor evidence="15">
        <name>Zn(2+)</name>
        <dbReference type="ChEBI" id="CHEBI:29105"/>
    </cofactor>
    <text evidence="15">Binds 1 zinc ion per subunit.</text>
</comment>
<keyword evidence="7 17" id="KW-0732">Signal</keyword>
<feature type="non-terminal residue" evidence="21">
    <location>
        <position position="2825"/>
    </location>
</feature>
<evidence type="ECO:0000256" key="6">
    <source>
        <dbReference type="ARBA" id="ARBA00022723"/>
    </source>
</evidence>
<dbReference type="PRINTS" id="PR00756">
    <property type="entry name" value="ALADIPTASE"/>
</dbReference>
<dbReference type="PANTHER" id="PTHR11533">
    <property type="entry name" value="PROTEASE M1 ZINC METALLOPROTEASE"/>
    <property type="match status" value="1"/>
</dbReference>
<dbReference type="GO" id="GO:0005737">
    <property type="term" value="C:cytoplasm"/>
    <property type="evidence" value="ECO:0007669"/>
    <property type="project" value="TreeGrafter"/>
</dbReference>
<evidence type="ECO:0000256" key="3">
    <source>
        <dbReference type="ARBA" id="ARBA00022475"/>
    </source>
</evidence>
<name>A0A8J9YGL7_9NEOP</name>
<keyword evidence="3" id="KW-1003">Cell membrane</keyword>
<evidence type="ECO:0000256" key="16">
    <source>
        <dbReference type="PIRSR" id="PIRSR634016-4"/>
    </source>
</evidence>
<dbReference type="Pfam" id="PF11838">
    <property type="entry name" value="ERAP1_C"/>
    <property type="match status" value="3"/>
</dbReference>
<dbReference type="FunFam" id="2.60.40.1910:FF:000008">
    <property type="entry name" value="Aminopeptidase"/>
    <property type="match status" value="3"/>
</dbReference>
<dbReference type="InterPro" id="IPR024571">
    <property type="entry name" value="ERAP1-like_C_dom"/>
</dbReference>
<feature type="domain" description="ERAP1-like C-terminal" evidence="19">
    <location>
        <begin position="2466"/>
        <end position="2763"/>
    </location>
</feature>
<dbReference type="GO" id="GO:0043171">
    <property type="term" value="P:peptide catabolic process"/>
    <property type="evidence" value="ECO:0007669"/>
    <property type="project" value="TreeGrafter"/>
</dbReference>
<keyword evidence="9 15" id="KW-0862">Zinc</keyword>
<dbReference type="CDD" id="cd09601">
    <property type="entry name" value="M1_APN-Q_like"/>
    <property type="match status" value="3"/>
</dbReference>
<proteinExistence type="inferred from homology"/>
<evidence type="ECO:0000256" key="5">
    <source>
        <dbReference type="ARBA" id="ARBA00022670"/>
    </source>
</evidence>
<dbReference type="InterPro" id="IPR034016">
    <property type="entry name" value="M1_APN-typ"/>
</dbReference>
<evidence type="ECO:0000256" key="15">
    <source>
        <dbReference type="PIRSR" id="PIRSR634016-3"/>
    </source>
</evidence>
<feature type="domain" description="Peptidase M1 membrane alanine aminopeptidase" evidence="18">
    <location>
        <begin position="2154"/>
        <end position="2386"/>
    </location>
</feature>
<dbReference type="GO" id="GO:0008270">
    <property type="term" value="F:zinc ion binding"/>
    <property type="evidence" value="ECO:0007669"/>
    <property type="project" value="InterPro"/>
</dbReference>
<feature type="domain" description="ERAP1-like C-terminal" evidence="19">
    <location>
        <begin position="1554"/>
        <end position="1860"/>
    </location>
</feature>
<dbReference type="Gene3D" id="1.10.390.10">
    <property type="entry name" value="Neutral Protease Domain 2"/>
    <property type="match status" value="3"/>
</dbReference>
<dbReference type="InterPro" id="IPR027268">
    <property type="entry name" value="Peptidase_M4/M1_CTD_sf"/>
</dbReference>
<feature type="chain" id="PRO_5035452397" description="Aminopeptidase N" evidence="17">
    <location>
        <begin position="19"/>
        <end position="2825"/>
    </location>
</feature>
<keyword evidence="8" id="KW-0378">Hydrolase</keyword>
<evidence type="ECO:0000259" key="20">
    <source>
        <dbReference type="Pfam" id="PF17900"/>
    </source>
</evidence>
<feature type="domain" description="Aminopeptidase N-like N-terminal" evidence="20">
    <location>
        <begin position="1032"/>
        <end position="1213"/>
    </location>
</feature>
<evidence type="ECO:0000313" key="22">
    <source>
        <dbReference type="Proteomes" id="UP000838878"/>
    </source>
</evidence>
<evidence type="ECO:0000256" key="12">
    <source>
        <dbReference type="ARBA" id="ARBA00023180"/>
    </source>
</evidence>
<comment type="similarity">
    <text evidence="2">Belongs to the peptidase M1 family.</text>
</comment>
<dbReference type="InterPro" id="IPR042097">
    <property type="entry name" value="Aminopeptidase_N-like_N_sf"/>
</dbReference>
<feature type="binding site" evidence="15">
    <location>
        <position position="2230"/>
    </location>
    <ligand>
        <name>Zn(2+)</name>
        <dbReference type="ChEBI" id="CHEBI:29105"/>
        <note>catalytic</note>
    </ligand>
</feature>
<feature type="binding site" evidence="15">
    <location>
        <position position="2234"/>
    </location>
    <ligand>
        <name>Zn(2+)</name>
        <dbReference type="ChEBI" id="CHEBI:29105"/>
        <note>catalytic</note>
    </ligand>
</feature>